<dbReference type="EMBL" id="CP000115">
    <property type="protein sequence ID" value="ABA05929.1"/>
    <property type="molecule type" value="Genomic_DNA"/>
</dbReference>
<keyword evidence="3" id="KW-1185">Reference proteome</keyword>
<dbReference type="KEGG" id="nwi:Nwi_2676"/>
<dbReference type="HOGENOM" id="CLU_1169943_0_0_5"/>
<feature type="compositionally biased region" description="Pro residues" evidence="1">
    <location>
        <begin position="97"/>
        <end position="108"/>
    </location>
</feature>
<reference evidence="2 3" key="1">
    <citation type="journal article" date="2006" name="Appl. Environ. Microbiol.">
        <title>Genome sequence of the chemolithoautotrophic nitrite-oxidizing bacterium Nitrobacter winogradskyi Nb-255.</title>
        <authorList>
            <person name="Starkenburg S.R."/>
            <person name="Chain P.S."/>
            <person name="Sayavedra-Soto L.A."/>
            <person name="Hauser L."/>
            <person name="Land M.L."/>
            <person name="Larimer F.W."/>
            <person name="Malfatti S.A."/>
            <person name="Klotz M.G."/>
            <person name="Bottomley P.J."/>
            <person name="Arp D.J."/>
            <person name="Hickey W.J."/>
        </authorList>
    </citation>
    <scope>NUCLEOTIDE SEQUENCE [LARGE SCALE GENOMIC DNA]</scope>
    <source>
        <strain evidence="3">ATCC 25391 / DSM 10237 / CIP 104748 / NCIMB 11846 / Nb-255</strain>
    </source>
</reference>
<name>Q3SP62_NITWN</name>
<organism evidence="2 3">
    <name type="scientific">Nitrobacter winogradskyi (strain ATCC 25391 / DSM 10237 / CIP 104748 / NCIMB 11846 / Nb-255)</name>
    <dbReference type="NCBI Taxonomy" id="323098"/>
    <lineage>
        <taxon>Bacteria</taxon>
        <taxon>Pseudomonadati</taxon>
        <taxon>Pseudomonadota</taxon>
        <taxon>Alphaproteobacteria</taxon>
        <taxon>Hyphomicrobiales</taxon>
        <taxon>Nitrobacteraceae</taxon>
        <taxon>Nitrobacter</taxon>
    </lineage>
</organism>
<dbReference type="eggNOG" id="ENOG502ZV0W">
    <property type="taxonomic scope" value="Bacteria"/>
</dbReference>
<proteinExistence type="predicted"/>
<dbReference type="RefSeq" id="WP_011315875.1">
    <property type="nucleotide sequence ID" value="NC_007406.1"/>
</dbReference>
<feature type="region of interest" description="Disordered" evidence="1">
    <location>
        <begin position="89"/>
        <end position="108"/>
    </location>
</feature>
<evidence type="ECO:0000313" key="2">
    <source>
        <dbReference type="EMBL" id="ABA05929.1"/>
    </source>
</evidence>
<evidence type="ECO:0000313" key="3">
    <source>
        <dbReference type="Proteomes" id="UP000002531"/>
    </source>
</evidence>
<gene>
    <name evidence="2" type="ordered locus">Nwi_2676</name>
</gene>
<protein>
    <submittedName>
        <fullName evidence="2">Uncharacterized protein</fullName>
    </submittedName>
</protein>
<evidence type="ECO:0000256" key="1">
    <source>
        <dbReference type="SAM" id="MobiDB-lite"/>
    </source>
</evidence>
<sequence length="217" mass="23550">MTRTMTILALACCVVTGVALAEIFGHGNVLMVRFVAAPSPQSAEGEPLESAANRERKADRLPVMLQAGTPDAEGALPEALRPAVATDSPFDAEILPSTPPIEEPPLPRPRPKLASQLVQKDYSLLSDMQIAALKGRLRLTPGQEPYWPAVERALRETAQKIHERRSAPGKQPALRAGEIEQIKVAAQPLLTRLREDQKREVRALARIIGLEAVASLI</sequence>
<accession>Q3SP62</accession>
<dbReference type="Proteomes" id="UP000002531">
    <property type="component" value="Chromosome"/>
</dbReference>
<dbReference type="AlphaFoldDB" id="Q3SP62"/>